<evidence type="ECO:0000313" key="3">
    <source>
        <dbReference type="Proteomes" id="UP000588068"/>
    </source>
</evidence>
<sequence>MNTAAYIDRERIVVLWVCLILFLLRVLGQVEVLLLAPPWLPPMDDWYSGLLPYPLLLPAQIILLMVMTAIATMQGRISWPVSSRARQWMRVSALLYFAVMASRLCIQFALGAPNALAAGGIPIAFHWILAMFLYTLARPEHFATTSSAQLVGDLRSPLS</sequence>
<proteinExistence type="predicted"/>
<accession>A0A841HU77</accession>
<organism evidence="2 3">
    <name type="scientific">Povalibacter uvarum</name>
    <dbReference type="NCBI Taxonomy" id="732238"/>
    <lineage>
        <taxon>Bacteria</taxon>
        <taxon>Pseudomonadati</taxon>
        <taxon>Pseudomonadota</taxon>
        <taxon>Gammaproteobacteria</taxon>
        <taxon>Steroidobacterales</taxon>
        <taxon>Steroidobacteraceae</taxon>
        <taxon>Povalibacter</taxon>
    </lineage>
</organism>
<reference evidence="2 3" key="1">
    <citation type="submission" date="2020-08" db="EMBL/GenBank/DDBJ databases">
        <title>Genomic Encyclopedia of Type Strains, Phase IV (KMG-IV): sequencing the most valuable type-strain genomes for metagenomic binning, comparative biology and taxonomic classification.</title>
        <authorList>
            <person name="Goeker M."/>
        </authorList>
    </citation>
    <scope>NUCLEOTIDE SEQUENCE [LARGE SCALE GENOMIC DNA]</scope>
    <source>
        <strain evidence="2 3">DSM 26723</strain>
    </source>
</reference>
<feature type="transmembrane region" description="Helical" evidence="1">
    <location>
        <begin position="52"/>
        <end position="72"/>
    </location>
</feature>
<feature type="transmembrane region" description="Helical" evidence="1">
    <location>
        <begin position="93"/>
        <end position="110"/>
    </location>
</feature>
<dbReference type="Proteomes" id="UP000588068">
    <property type="component" value="Unassembled WGS sequence"/>
</dbReference>
<keyword evidence="1" id="KW-0472">Membrane</keyword>
<evidence type="ECO:0000256" key="1">
    <source>
        <dbReference type="SAM" id="Phobius"/>
    </source>
</evidence>
<comment type="caution">
    <text evidence="2">The sequence shown here is derived from an EMBL/GenBank/DDBJ whole genome shotgun (WGS) entry which is preliminary data.</text>
</comment>
<dbReference type="EMBL" id="JACHHZ010000007">
    <property type="protein sequence ID" value="MBB6096363.1"/>
    <property type="molecule type" value="Genomic_DNA"/>
</dbReference>
<keyword evidence="3" id="KW-1185">Reference proteome</keyword>
<gene>
    <name evidence="2" type="ORF">HNQ60_005285</name>
</gene>
<keyword evidence="1" id="KW-1133">Transmembrane helix</keyword>
<keyword evidence="1" id="KW-0812">Transmembrane</keyword>
<evidence type="ECO:0000313" key="2">
    <source>
        <dbReference type="EMBL" id="MBB6096363.1"/>
    </source>
</evidence>
<dbReference type="RefSeq" id="WP_184335746.1">
    <property type="nucleotide sequence ID" value="NZ_JACHHZ010000007.1"/>
</dbReference>
<dbReference type="AlphaFoldDB" id="A0A841HU77"/>
<name>A0A841HU77_9GAMM</name>
<protein>
    <submittedName>
        <fullName evidence="2">Uncharacterized protein</fullName>
    </submittedName>
</protein>
<feature type="transmembrane region" description="Helical" evidence="1">
    <location>
        <begin position="116"/>
        <end position="137"/>
    </location>
</feature>